<evidence type="ECO:0000256" key="4">
    <source>
        <dbReference type="ARBA" id="ARBA00022989"/>
    </source>
</evidence>
<evidence type="ECO:0008006" key="11">
    <source>
        <dbReference type="Google" id="ProtNLM"/>
    </source>
</evidence>
<evidence type="ECO:0000256" key="7">
    <source>
        <dbReference type="ARBA" id="ARBA00023180"/>
    </source>
</evidence>
<dbReference type="InterPro" id="IPR052192">
    <property type="entry name" value="Insect_Ionotropic_Sensory_Rcpt"/>
</dbReference>
<dbReference type="GO" id="GO:0005886">
    <property type="term" value="C:plasma membrane"/>
    <property type="evidence" value="ECO:0007669"/>
    <property type="project" value="UniProtKB-SubCell"/>
</dbReference>
<keyword evidence="4 8" id="KW-1133">Transmembrane helix</keyword>
<evidence type="ECO:0000256" key="2">
    <source>
        <dbReference type="ARBA" id="ARBA00022475"/>
    </source>
</evidence>
<evidence type="ECO:0000313" key="10">
    <source>
        <dbReference type="EMBL" id="CAD7453318.1"/>
    </source>
</evidence>
<dbReference type="PANTHER" id="PTHR42643">
    <property type="entry name" value="IONOTROPIC RECEPTOR 20A-RELATED"/>
    <property type="match status" value="1"/>
</dbReference>
<comment type="subcellular location">
    <subcellularLocation>
        <location evidence="1">Cell membrane</location>
        <topology evidence="1">Multi-pass membrane protein</topology>
    </subcellularLocation>
</comment>
<evidence type="ECO:0000256" key="8">
    <source>
        <dbReference type="SAM" id="Phobius"/>
    </source>
</evidence>
<protein>
    <recommendedName>
        <fullName evidence="11">Ionotropic receptor</fullName>
    </recommendedName>
</protein>
<reference evidence="10" key="1">
    <citation type="submission" date="2020-11" db="EMBL/GenBank/DDBJ databases">
        <authorList>
            <person name="Tran Van P."/>
        </authorList>
    </citation>
    <scope>NUCLEOTIDE SEQUENCE</scope>
</reference>
<dbReference type="AlphaFoldDB" id="A0A7R9FJ34"/>
<evidence type="ECO:0000256" key="1">
    <source>
        <dbReference type="ARBA" id="ARBA00004651"/>
    </source>
</evidence>
<evidence type="ECO:0000256" key="5">
    <source>
        <dbReference type="ARBA" id="ARBA00023136"/>
    </source>
</evidence>
<evidence type="ECO:0000256" key="3">
    <source>
        <dbReference type="ARBA" id="ARBA00022692"/>
    </source>
</evidence>
<name>A0A7R9FJ34_9NEOP</name>
<keyword evidence="5 8" id="KW-0472">Membrane</keyword>
<dbReference type="PANTHER" id="PTHR42643:SF24">
    <property type="entry name" value="IONOTROPIC RECEPTOR 60A"/>
    <property type="match status" value="1"/>
</dbReference>
<gene>
    <name evidence="10" type="ORF">TTEB3V08_LOCUS1465</name>
</gene>
<keyword evidence="3 8" id="KW-0812">Transmembrane</keyword>
<keyword evidence="2" id="KW-1003">Cell membrane</keyword>
<evidence type="ECO:0000256" key="9">
    <source>
        <dbReference type="SAM" id="SignalP"/>
    </source>
</evidence>
<dbReference type="SUPFAM" id="SSF53850">
    <property type="entry name" value="Periplasmic binding protein-like II"/>
    <property type="match status" value="1"/>
</dbReference>
<accession>A0A7R9FJ34</accession>
<keyword evidence="9" id="KW-0732">Signal</keyword>
<feature type="transmembrane region" description="Helical" evidence="8">
    <location>
        <begin position="418"/>
        <end position="439"/>
    </location>
</feature>
<dbReference type="EMBL" id="OE000303">
    <property type="protein sequence ID" value="CAD7453318.1"/>
    <property type="molecule type" value="Genomic_DNA"/>
</dbReference>
<proteinExistence type="predicted"/>
<dbReference type="Gene3D" id="3.40.190.10">
    <property type="entry name" value="Periplasmic binding protein-like II"/>
    <property type="match status" value="1"/>
</dbReference>
<evidence type="ECO:0000256" key="6">
    <source>
        <dbReference type="ARBA" id="ARBA00023170"/>
    </source>
</evidence>
<sequence>MAPSMDDVVLSLLLLWELAVRAIICHPLNISVPNLLIAKILLSLLCNTQVFPWGFVSIVQRLLRDTLVGYEATPYLSLSRPPFHKYVINLHSTGPRALCQRIFLGTVNIHGYLRPKCQEVLDDGGMDAISGFHLQCPVLEARGRARATAGETSSFLASNGCSDAHASGVCSRSMLSKNKRWKVEAVGDVPVVVFASGTLLKLSVNWSSSDRLQASDFGLHISPRTWSVRVGFLMTFGVGMVLLAAYSARLIASITVKQHSLPFTSLEGLLKKDTHRLGVHKDSAEYNVLKSAKNGTLQSIFTTRMTREPQDYPIAVLSGLERICADRKYAFVTAAKLAKYYFIRVNCTIDQVPDPFMTGDGFLIFSKQNPYVRIINHYLRMMQNSGLMSKLYAKSFYALTREDSLSNTSVDVESAAPIFTLLSIGIITGVIVLGIELGMKSFIQKQSRYHREQLAFRQ</sequence>
<keyword evidence="6" id="KW-0675">Receptor</keyword>
<keyword evidence="7" id="KW-0325">Glycoprotein</keyword>
<feature type="chain" id="PRO_5031024281" description="Ionotropic receptor" evidence="9">
    <location>
        <begin position="23"/>
        <end position="458"/>
    </location>
</feature>
<feature type="signal peptide" evidence="9">
    <location>
        <begin position="1"/>
        <end position="22"/>
    </location>
</feature>
<organism evidence="10">
    <name type="scientific">Timema tahoe</name>
    <dbReference type="NCBI Taxonomy" id="61484"/>
    <lineage>
        <taxon>Eukaryota</taxon>
        <taxon>Metazoa</taxon>
        <taxon>Ecdysozoa</taxon>
        <taxon>Arthropoda</taxon>
        <taxon>Hexapoda</taxon>
        <taxon>Insecta</taxon>
        <taxon>Pterygota</taxon>
        <taxon>Neoptera</taxon>
        <taxon>Polyneoptera</taxon>
        <taxon>Phasmatodea</taxon>
        <taxon>Timematodea</taxon>
        <taxon>Timematoidea</taxon>
        <taxon>Timematidae</taxon>
        <taxon>Timema</taxon>
    </lineage>
</organism>